<comment type="similarity">
    <text evidence="2 8">Belongs to the class-I pyridoxal-phosphate-dependent aminotransferase family.</text>
</comment>
<dbReference type="InterPro" id="IPR050596">
    <property type="entry name" value="AspAT/PAT-like"/>
</dbReference>
<keyword evidence="6" id="KW-0663">Pyridoxal phosphate</keyword>
<evidence type="ECO:0000313" key="11">
    <source>
        <dbReference type="Proteomes" id="UP001208041"/>
    </source>
</evidence>
<dbReference type="FunFam" id="3.40.640.10:FF:000033">
    <property type="entry name" value="Aspartate aminotransferase"/>
    <property type="match status" value="1"/>
</dbReference>
<comment type="catalytic activity">
    <reaction evidence="7">
        <text>L-aspartate + 2-oxoglutarate = oxaloacetate + L-glutamate</text>
        <dbReference type="Rhea" id="RHEA:21824"/>
        <dbReference type="ChEBI" id="CHEBI:16452"/>
        <dbReference type="ChEBI" id="CHEBI:16810"/>
        <dbReference type="ChEBI" id="CHEBI:29985"/>
        <dbReference type="ChEBI" id="CHEBI:29991"/>
        <dbReference type="EC" id="2.6.1.1"/>
    </reaction>
</comment>
<dbReference type="PROSITE" id="PS00105">
    <property type="entry name" value="AA_TRANSFER_CLASS_1"/>
    <property type="match status" value="1"/>
</dbReference>
<dbReference type="GO" id="GO:0006520">
    <property type="term" value="P:amino acid metabolic process"/>
    <property type="evidence" value="ECO:0007669"/>
    <property type="project" value="InterPro"/>
</dbReference>
<dbReference type="Gene3D" id="3.90.1150.10">
    <property type="entry name" value="Aspartate Aminotransferase, domain 1"/>
    <property type="match status" value="1"/>
</dbReference>
<reference evidence="10" key="1">
    <citation type="submission" date="2022-10" db="EMBL/GenBank/DDBJ databases">
        <authorList>
            <person name="Yue Y."/>
        </authorList>
    </citation>
    <scope>NUCLEOTIDE SEQUENCE</scope>
    <source>
        <strain evidence="10">Z654</strain>
    </source>
</reference>
<dbReference type="RefSeq" id="WP_263952638.1">
    <property type="nucleotide sequence ID" value="NZ_JAOYFC010000001.1"/>
</dbReference>
<evidence type="ECO:0000256" key="3">
    <source>
        <dbReference type="ARBA" id="ARBA00011738"/>
    </source>
</evidence>
<dbReference type="EMBL" id="JAOYFC010000001">
    <property type="protein sequence ID" value="MCV6823805.1"/>
    <property type="molecule type" value="Genomic_DNA"/>
</dbReference>
<dbReference type="Pfam" id="PF00155">
    <property type="entry name" value="Aminotran_1_2"/>
    <property type="match status" value="1"/>
</dbReference>
<dbReference type="SUPFAM" id="SSF53383">
    <property type="entry name" value="PLP-dependent transferases"/>
    <property type="match status" value="1"/>
</dbReference>
<dbReference type="InterPro" id="IPR004838">
    <property type="entry name" value="NHTrfase_class1_PyrdxlP-BS"/>
</dbReference>
<dbReference type="GO" id="GO:0004069">
    <property type="term" value="F:L-aspartate:2-oxoglutarate aminotransferase activity"/>
    <property type="evidence" value="ECO:0007669"/>
    <property type="project" value="UniProtKB-EC"/>
</dbReference>
<comment type="cofactor">
    <cofactor evidence="1 8">
        <name>pyridoxal 5'-phosphate</name>
        <dbReference type="ChEBI" id="CHEBI:597326"/>
    </cofactor>
</comment>
<evidence type="ECO:0000259" key="9">
    <source>
        <dbReference type="Pfam" id="PF00155"/>
    </source>
</evidence>
<evidence type="ECO:0000256" key="2">
    <source>
        <dbReference type="ARBA" id="ARBA00007441"/>
    </source>
</evidence>
<keyword evidence="11" id="KW-1185">Reference proteome</keyword>
<organism evidence="10 11">
    <name type="scientific">Halocynthiibacter halioticoli</name>
    <dbReference type="NCBI Taxonomy" id="2986804"/>
    <lineage>
        <taxon>Bacteria</taxon>
        <taxon>Pseudomonadati</taxon>
        <taxon>Pseudomonadota</taxon>
        <taxon>Alphaproteobacteria</taxon>
        <taxon>Rhodobacterales</taxon>
        <taxon>Paracoccaceae</taxon>
        <taxon>Halocynthiibacter</taxon>
    </lineage>
</organism>
<proteinExistence type="inferred from homology"/>
<evidence type="ECO:0000256" key="6">
    <source>
        <dbReference type="ARBA" id="ARBA00022898"/>
    </source>
</evidence>
<dbReference type="InterPro" id="IPR015421">
    <property type="entry name" value="PyrdxlP-dep_Trfase_major"/>
</dbReference>
<feature type="domain" description="Aminotransferase class I/classII large" evidence="9">
    <location>
        <begin position="36"/>
        <end position="397"/>
    </location>
</feature>
<dbReference type="CDD" id="cd00609">
    <property type="entry name" value="AAT_like"/>
    <property type="match status" value="1"/>
</dbReference>
<dbReference type="GO" id="GO:0030170">
    <property type="term" value="F:pyridoxal phosphate binding"/>
    <property type="evidence" value="ECO:0007669"/>
    <property type="project" value="InterPro"/>
</dbReference>
<dbReference type="AlphaFoldDB" id="A0AAE3IZ56"/>
<name>A0AAE3IZ56_9RHOB</name>
<dbReference type="InterPro" id="IPR015422">
    <property type="entry name" value="PyrdxlP-dep_Trfase_small"/>
</dbReference>
<gene>
    <name evidence="10" type="ORF">OH136_04480</name>
</gene>
<evidence type="ECO:0000256" key="4">
    <source>
        <dbReference type="ARBA" id="ARBA00022576"/>
    </source>
</evidence>
<evidence type="ECO:0000256" key="1">
    <source>
        <dbReference type="ARBA" id="ARBA00001933"/>
    </source>
</evidence>
<dbReference type="EC" id="2.6.1.-" evidence="8"/>
<accession>A0AAE3IZ56</accession>
<dbReference type="Gene3D" id="3.40.640.10">
    <property type="entry name" value="Type I PLP-dependent aspartate aminotransferase-like (Major domain)"/>
    <property type="match status" value="1"/>
</dbReference>
<protein>
    <recommendedName>
        <fullName evidence="8">Aminotransferase</fullName>
        <ecNumber evidence="8">2.6.1.-</ecNumber>
    </recommendedName>
</protein>
<sequence length="405" mass="43179">MSSTSPDFLSKTLSRVKPSPTIAVSNLAADLKAAGKDVIGLGAGEPDFDTPESIKEAGIAAINAGKTKYTSVDGIIELKQAICAKLERDNALSYAPDQVTVGTGGKQILYNALMATLNPGDEVIIPAPYWVSYPDMVLLAGGTPVPVAAGIETGFKMTPEQLEAAITPKTKWLIFNSPSNPTGAGYSASELKGLTDVLLRHPHVWVMTDDMYEHLVFDDFKFATPAEVEPALYERTLTCNGVSKAYAMTGWRIGYAAGPKPLIAAMRKIQSQSTSNPCSVSQWAAVEALNGPQEFLASNNEIFVRRRNLVVEMLNAAEGITCPKPEGAFYVYPDISGCLGKTTPAGTTIENDEQFATALLEETGVAVVFGAAFGLSPNFRVSYATSDDNLKEACTRIQNFCAALS</sequence>
<comment type="subunit">
    <text evidence="3">Homodimer.</text>
</comment>
<dbReference type="PANTHER" id="PTHR46383:SF1">
    <property type="entry name" value="ASPARTATE AMINOTRANSFERASE"/>
    <property type="match status" value="1"/>
</dbReference>
<evidence type="ECO:0000256" key="8">
    <source>
        <dbReference type="RuleBase" id="RU000481"/>
    </source>
</evidence>
<keyword evidence="4 8" id="KW-0032">Aminotransferase</keyword>
<evidence type="ECO:0000256" key="5">
    <source>
        <dbReference type="ARBA" id="ARBA00022679"/>
    </source>
</evidence>
<dbReference type="InterPro" id="IPR004839">
    <property type="entry name" value="Aminotransferase_I/II_large"/>
</dbReference>
<keyword evidence="5 8" id="KW-0808">Transferase</keyword>
<evidence type="ECO:0000313" key="10">
    <source>
        <dbReference type="EMBL" id="MCV6823805.1"/>
    </source>
</evidence>
<evidence type="ECO:0000256" key="7">
    <source>
        <dbReference type="ARBA" id="ARBA00049185"/>
    </source>
</evidence>
<comment type="caution">
    <text evidence="10">The sequence shown here is derived from an EMBL/GenBank/DDBJ whole genome shotgun (WGS) entry which is preliminary data.</text>
</comment>
<dbReference type="Proteomes" id="UP001208041">
    <property type="component" value="Unassembled WGS sequence"/>
</dbReference>
<dbReference type="PANTHER" id="PTHR46383">
    <property type="entry name" value="ASPARTATE AMINOTRANSFERASE"/>
    <property type="match status" value="1"/>
</dbReference>
<dbReference type="InterPro" id="IPR015424">
    <property type="entry name" value="PyrdxlP-dep_Trfase"/>
</dbReference>